<accession>A0A1X0RKY0</accession>
<dbReference type="Proteomes" id="UP000242381">
    <property type="component" value="Unassembled WGS sequence"/>
</dbReference>
<reference evidence="2 3" key="1">
    <citation type="journal article" date="2016" name="Proc. Natl. Acad. Sci. U.S.A.">
        <title>Lipid metabolic changes in an early divergent fungus govern the establishment of a mutualistic symbiosis with endobacteria.</title>
        <authorList>
            <person name="Lastovetsky O.A."/>
            <person name="Gaspar M.L."/>
            <person name="Mondo S.J."/>
            <person name="LaButti K.M."/>
            <person name="Sandor L."/>
            <person name="Grigoriev I.V."/>
            <person name="Henry S.A."/>
            <person name="Pawlowska T.E."/>
        </authorList>
    </citation>
    <scope>NUCLEOTIDE SEQUENCE [LARGE SCALE GENOMIC DNA]</scope>
    <source>
        <strain evidence="2 3">ATCC 11559</strain>
    </source>
</reference>
<evidence type="ECO:0000313" key="2">
    <source>
        <dbReference type="EMBL" id="ORE12692.1"/>
    </source>
</evidence>
<organism evidence="2 3">
    <name type="scientific">Rhizopus microsporus</name>
    <dbReference type="NCBI Taxonomy" id="58291"/>
    <lineage>
        <taxon>Eukaryota</taxon>
        <taxon>Fungi</taxon>
        <taxon>Fungi incertae sedis</taxon>
        <taxon>Mucoromycota</taxon>
        <taxon>Mucoromycotina</taxon>
        <taxon>Mucoromycetes</taxon>
        <taxon>Mucorales</taxon>
        <taxon>Mucorineae</taxon>
        <taxon>Rhizopodaceae</taxon>
        <taxon>Rhizopus</taxon>
    </lineage>
</organism>
<evidence type="ECO:0000313" key="3">
    <source>
        <dbReference type="Proteomes" id="UP000242381"/>
    </source>
</evidence>
<name>A0A1X0RKY0_RHIZD</name>
<sequence>MKFMRRVVDYCLQANSKYDVEPILLIFCVDTLHQEIKDDVASSRLPGAYSYLCKPWAEGCFVISQDSLNFSKQSEEVGALHKFCIYTKKRQDSVAFLSRNGKKQRFNISQSFNKPLDIFASFLSLISRKMSQKKQPISKYAYAPDSEPKNAKERVQRELQLLHARKQAIDLKKKPSSTTATSIHKVKKGAVKKVSSSKKQKKIAKALAIADKEEKKLEAAAEKARKRKMGKLAW</sequence>
<protein>
    <submittedName>
        <fullName evidence="2">Uncharacterized protein</fullName>
    </submittedName>
</protein>
<feature type="compositionally biased region" description="Basic residues" evidence="1">
    <location>
        <begin position="184"/>
        <end position="198"/>
    </location>
</feature>
<dbReference type="AlphaFoldDB" id="A0A1X0RKY0"/>
<feature type="region of interest" description="Disordered" evidence="1">
    <location>
        <begin position="170"/>
        <end position="198"/>
    </location>
</feature>
<evidence type="ECO:0000256" key="1">
    <source>
        <dbReference type="SAM" id="MobiDB-lite"/>
    </source>
</evidence>
<gene>
    <name evidence="2" type="ORF">BCV71DRAFT_259026</name>
</gene>
<proteinExistence type="predicted"/>
<dbReference type="EMBL" id="KV921619">
    <property type="protein sequence ID" value="ORE12692.1"/>
    <property type="molecule type" value="Genomic_DNA"/>
</dbReference>